<comment type="caution">
    <text evidence="2">The sequence shown here is derived from an EMBL/GenBank/DDBJ whole genome shotgun (WGS) entry which is preliminary data.</text>
</comment>
<sequence>MHTTRKTLLQSTKYCRLTSVFRLQRDIHRLHLRSSDGNAALRRTRRFSAQSPVSSMGQHLGKKETPMDSEVRVLSGESVAAPMSRCLVHEDEDNNILKNVCEHSVSCDVVGMKACVGEFSPQSYQQDFGLRSRRAQPPSLKLIYHLRRAFSHNIEFFNFDVDVVFFARSVFMSKVYTWEVFLCDKLSDFI</sequence>
<feature type="region of interest" description="Disordered" evidence="1">
    <location>
        <begin position="47"/>
        <end position="68"/>
    </location>
</feature>
<reference evidence="2 3" key="1">
    <citation type="submission" date="2019-06" db="EMBL/GenBank/DDBJ databases">
        <title>Draft genomes of female and male turbot (Scophthalmus maximus).</title>
        <authorList>
            <person name="Xu H."/>
            <person name="Xu X.-W."/>
            <person name="Shao C."/>
            <person name="Chen S."/>
        </authorList>
    </citation>
    <scope>NUCLEOTIDE SEQUENCE [LARGE SCALE GENOMIC DNA]</scope>
    <source>
        <strain evidence="2">Ysfricsl-2016a</strain>
        <tissue evidence="2">Blood</tissue>
    </source>
</reference>
<gene>
    <name evidence="2" type="ORF">F2P81_001612</name>
</gene>
<feature type="compositionally biased region" description="Polar residues" evidence="1">
    <location>
        <begin position="47"/>
        <end position="57"/>
    </location>
</feature>
<dbReference type="Proteomes" id="UP000438429">
    <property type="component" value="Unassembled WGS sequence"/>
</dbReference>
<evidence type="ECO:0000313" key="3">
    <source>
        <dbReference type="Proteomes" id="UP000438429"/>
    </source>
</evidence>
<name>A0A6A4TGK7_SCOMX</name>
<dbReference type="EMBL" id="VEVO01000002">
    <property type="protein sequence ID" value="KAF0045083.1"/>
    <property type="molecule type" value="Genomic_DNA"/>
</dbReference>
<proteinExistence type="predicted"/>
<accession>A0A6A4TGK7</accession>
<evidence type="ECO:0000313" key="2">
    <source>
        <dbReference type="EMBL" id="KAF0045083.1"/>
    </source>
</evidence>
<organism evidence="2 3">
    <name type="scientific">Scophthalmus maximus</name>
    <name type="common">Turbot</name>
    <name type="synonym">Psetta maxima</name>
    <dbReference type="NCBI Taxonomy" id="52904"/>
    <lineage>
        <taxon>Eukaryota</taxon>
        <taxon>Metazoa</taxon>
        <taxon>Chordata</taxon>
        <taxon>Craniata</taxon>
        <taxon>Vertebrata</taxon>
        <taxon>Euteleostomi</taxon>
        <taxon>Actinopterygii</taxon>
        <taxon>Neopterygii</taxon>
        <taxon>Teleostei</taxon>
        <taxon>Neoteleostei</taxon>
        <taxon>Acanthomorphata</taxon>
        <taxon>Carangaria</taxon>
        <taxon>Pleuronectiformes</taxon>
        <taxon>Pleuronectoidei</taxon>
        <taxon>Scophthalmidae</taxon>
        <taxon>Scophthalmus</taxon>
    </lineage>
</organism>
<dbReference type="AlphaFoldDB" id="A0A6A4TGK7"/>
<protein>
    <submittedName>
        <fullName evidence="2">Uncharacterized protein</fullName>
    </submittedName>
</protein>
<evidence type="ECO:0000256" key="1">
    <source>
        <dbReference type="SAM" id="MobiDB-lite"/>
    </source>
</evidence>